<dbReference type="PANTHER" id="PTHR11908">
    <property type="entry name" value="XANTHINE DEHYDROGENASE"/>
    <property type="match status" value="1"/>
</dbReference>
<gene>
    <name evidence="4" type="ORF">QO012_004518</name>
</gene>
<evidence type="ECO:0000259" key="2">
    <source>
        <dbReference type="Pfam" id="PF02738"/>
    </source>
</evidence>
<organism evidence="4 5">
    <name type="scientific">Methylobacterium aerolatum</name>
    <dbReference type="NCBI Taxonomy" id="418708"/>
    <lineage>
        <taxon>Bacteria</taxon>
        <taxon>Pseudomonadati</taxon>
        <taxon>Pseudomonadota</taxon>
        <taxon>Alphaproteobacteria</taxon>
        <taxon>Hyphomicrobiales</taxon>
        <taxon>Methylobacteriaceae</taxon>
        <taxon>Methylobacterium</taxon>
    </lineage>
</organism>
<evidence type="ECO:0000259" key="3">
    <source>
        <dbReference type="Pfam" id="PF20256"/>
    </source>
</evidence>
<dbReference type="Proteomes" id="UP001231124">
    <property type="component" value="Unassembled WGS sequence"/>
</dbReference>
<feature type="region of interest" description="Disordered" evidence="1">
    <location>
        <begin position="616"/>
        <end position="642"/>
    </location>
</feature>
<accession>A0ABU0I5U9</accession>
<dbReference type="PANTHER" id="PTHR11908:SF123">
    <property type="entry name" value="ALDEHYDE OXIDOREDUCTASE MOLYBDENUM-BINDING SUBUNIT PAOC"/>
    <property type="match status" value="1"/>
</dbReference>
<dbReference type="InterPro" id="IPR046867">
    <property type="entry name" value="AldOxase/xan_DH_MoCoBD2"/>
</dbReference>
<protein>
    <submittedName>
        <fullName evidence="4">CO/xanthine dehydrogenase Mo-binding subunit</fullName>
    </submittedName>
</protein>
<dbReference type="PROSITE" id="PS51318">
    <property type="entry name" value="TAT"/>
    <property type="match status" value="1"/>
</dbReference>
<dbReference type="InterPro" id="IPR019546">
    <property type="entry name" value="TAT_signal_bac_arc"/>
</dbReference>
<keyword evidence="5" id="KW-1185">Reference proteome</keyword>
<sequence length="950" mass="102767">MAIQHDAADPTRALSRRSFLKAGTAAGIAVKVSVLAPPAQARLMEASPSDGPAWAAPGRPRYRLDAVAKVTGSKTFSRDYRAKDLPGWPDRQAHALLIAATCADRRFTGLDLSRLPASLQPDRIVRHEDLVADGVAVPHADFFGDWFLVPQGETPRLLGQPVAILIFYDFPRFAAAKRALRFADDVVRFGEATGAKPPAHYGASRWVRIEGETPDAPDRFSPYEHSPIFAGFSGDKPAWPAPGQEGAFPKGMAAAAAIAAEIDGAGEDALVMRRTYRSQSTDASAMEADNGNVWYDPATGILHLMMATQSPYDVAEAAAGLVAKSRFPLKEVDLKVGYTVGYGTKDHHIFPFLCVVAALYADGRPVRLANDRFEQFQNGLKRHAFHMDTALLVDRASGRFRAMTGRYACDGGGRPNYSVAVSFVGATAAQSIYYLPKSDFQAIALASRAVEAGSTRGFGTLQTMSATEMLVDEAAALLRIDAIELRLRNVMRTGQRNSQGAVPAGALRNEEILHKAAAHPLWRERVARKVAYEAAHPGRRYGVGFAQVHKDYGTGAEAAVASLELDAQGRLRLRHVAHEMGPGVTTSQAAMVGEILGRVPSETEFGVVRWPEMPLHTTDQPYTTPQAEEDRRAQDPRWTPRFTSPMSATNSAYYLGHATRTAARFLADHAIWPAARSLWARGGKGGALASYNEITRDGLRLADGEVRGGGLPALSLAEVAAEAHRLGLAVGVTLHTFNRWQWAEAEFDLPGTGRTRLPIDALSLRYGAGAAPERRALMDTAGWHFLPRTAAFYPPTQRNNVGTTYYSPMATLAEVAVDTASGEVTILSHHSILECGRQIVPALVSGQVQGGLAMGIGHALKEVLPLYEDGPGDGTWNWNRYELPRARDVAPWNQTVEILPPLSETDPPKGIAEVVMIAVVPALANAVAHAIGHRFHDLPIRPERIREALA</sequence>
<proteinExistence type="predicted"/>
<dbReference type="SUPFAM" id="SSF56003">
    <property type="entry name" value="Molybdenum cofactor-binding domain"/>
    <property type="match status" value="1"/>
</dbReference>
<dbReference type="EMBL" id="JAUSVP010000023">
    <property type="protein sequence ID" value="MDQ0449993.1"/>
    <property type="molecule type" value="Genomic_DNA"/>
</dbReference>
<dbReference type="InterPro" id="IPR006311">
    <property type="entry name" value="TAT_signal"/>
</dbReference>
<dbReference type="InterPro" id="IPR016208">
    <property type="entry name" value="Ald_Oxase/xanthine_DH-like"/>
</dbReference>
<dbReference type="SUPFAM" id="SSF54665">
    <property type="entry name" value="CO dehydrogenase molybdoprotein N-domain-like"/>
    <property type="match status" value="1"/>
</dbReference>
<dbReference type="Pfam" id="PF20256">
    <property type="entry name" value="MoCoBD_2"/>
    <property type="match status" value="1"/>
</dbReference>
<dbReference type="InterPro" id="IPR036856">
    <property type="entry name" value="Ald_Oxase/Xan_DH_a/b_sf"/>
</dbReference>
<comment type="caution">
    <text evidence="4">The sequence shown here is derived from an EMBL/GenBank/DDBJ whole genome shotgun (WGS) entry which is preliminary data.</text>
</comment>
<feature type="domain" description="Aldehyde oxidase/xanthine dehydrogenase first molybdopterin binding" evidence="2">
    <location>
        <begin position="265"/>
        <end position="490"/>
    </location>
</feature>
<dbReference type="InterPro" id="IPR008274">
    <property type="entry name" value="AldOxase/xan_DH_MoCoBD1"/>
</dbReference>
<evidence type="ECO:0000313" key="4">
    <source>
        <dbReference type="EMBL" id="MDQ0449993.1"/>
    </source>
</evidence>
<feature type="compositionally biased region" description="Polar residues" evidence="1">
    <location>
        <begin position="617"/>
        <end position="626"/>
    </location>
</feature>
<feature type="domain" description="Aldehyde oxidase/xanthine dehydrogenase second molybdopterin binding" evidence="3">
    <location>
        <begin position="675"/>
        <end position="889"/>
    </location>
</feature>
<dbReference type="Pfam" id="PF02738">
    <property type="entry name" value="MoCoBD_1"/>
    <property type="match status" value="1"/>
</dbReference>
<evidence type="ECO:0000313" key="5">
    <source>
        <dbReference type="Proteomes" id="UP001231124"/>
    </source>
</evidence>
<dbReference type="NCBIfam" id="TIGR01409">
    <property type="entry name" value="TAT_signal_seq"/>
    <property type="match status" value="1"/>
</dbReference>
<reference evidence="4 5" key="1">
    <citation type="submission" date="2023-07" db="EMBL/GenBank/DDBJ databases">
        <title>Genomic Encyclopedia of Type Strains, Phase IV (KMG-IV): sequencing the most valuable type-strain genomes for metagenomic binning, comparative biology and taxonomic classification.</title>
        <authorList>
            <person name="Goeker M."/>
        </authorList>
    </citation>
    <scope>NUCLEOTIDE SEQUENCE [LARGE SCALE GENOMIC DNA]</scope>
    <source>
        <strain evidence="4 5">DSM 19013</strain>
    </source>
</reference>
<name>A0ABU0I5U9_9HYPH</name>
<dbReference type="InterPro" id="IPR037165">
    <property type="entry name" value="AldOxase/xan_DH_Mopterin-bd_sf"/>
</dbReference>
<evidence type="ECO:0000256" key="1">
    <source>
        <dbReference type="SAM" id="MobiDB-lite"/>
    </source>
</evidence>
<dbReference type="Gene3D" id="3.30.365.10">
    <property type="entry name" value="Aldehyde oxidase/xanthine dehydrogenase, molybdopterin binding domain"/>
    <property type="match status" value="4"/>
</dbReference>
<dbReference type="RefSeq" id="WP_238206809.1">
    <property type="nucleotide sequence ID" value="NZ_BPQE01000029.1"/>
</dbReference>